<keyword evidence="2 5" id="KW-0808">Transferase</keyword>
<reference evidence="5 6" key="1">
    <citation type="submission" date="2016-12" db="EMBL/GenBank/DDBJ databases">
        <authorList>
            <person name="Song W.-J."/>
            <person name="Kurnit D.M."/>
        </authorList>
    </citation>
    <scope>NUCLEOTIDE SEQUENCE [LARGE SCALE GENOMIC DNA]</scope>
    <source>
        <strain evidence="5 6">DSM 12503</strain>
    </source>
</reference>
<keyword evidence="1" id="KW-0328">Glycosyltransferase</keyword>
<dbReference type="PANTHER" id="PTHR22916">
    <property type="entry name" value="GLYCOSYLTRANSFERASE"/>
    <property type="match status" value="1"/>
</dbReference>
<dbReference type="InterPro" id="IPR029044">
    <property type="entry name" value="Nucleotide-diphossugar_trans"/>
</dbReference>
<proteinExistence type="predicted"/>
<evidence type="ECO:0000313" key="5">
    <source>
        <dbReference type="EMBL" id="SHO54116.1"/>
    </source>
</evidence>
<dbReference type="CDD" id="cd00761">
    <property type="entry name" value="Glyco_tranf_GTA_type"/>
    <property type="match status" value="1"/>
</dbReference>
<dbReference type="SUPFAM" id="SSF53448">
    <property type="entry name" value="Nucleotide-diphospho-sugar transferases"/>
    <property type="match status" value="1"/>
</dbReference>
<dbReference type="RefSeq" id="WP_084558841.1">
    <property type="nucleotide sequence ID" value="NZ_FRFD01000017.1"/>
</dbReference>
<dbReference type="OrthoDB" id="1640114at2"/>
<feature type="compositionally biased region" description="Basic residues" evidence="3">
    <location>
        <begin position="303"/>
        <end position="330"/>
    </location>
</feature>
<organism evidence="5 6">
    <name type="scientific">Anaerocolumna xylanovorans DSM 12503</name>
    <dbReference type="NCBI Taxonomy" id="1121345"/>
    <lineage>
        <taxon>Bacteria</taxon>
        <taxon>Bacillati</taxon>
        <taxon>Bacillota</taxon>
        <taxon>Clostridia</taxon>
        <taxon>Lachnospirales</taxon>
        <taxon>Lachnospiraceae</taxon>
        <taxon>Anaerocolumna</taxon>
    </lineage>
</organism>
<dbReference type="EMBL" id="FRFD01000017">
    <property type="protein sequence ID" value="SHO54116.1"/>
    <property type="molecule type" value="Genomic_DNA"/>
</dbReference>
<sequence>MSEPLVSIIVPLYNGEQTIERCLASIRNQSYKNIEVLIVNDGSKDHSMKVLKKFKENDPRFHILNKGNSGVSDSRNLGMKNARGKYLQFVDGDDWLVKDATETFVTAAETNHCDMIITDYHRVVNHKIYIRGHIPEEGLISRREFAEYMMKAPANFYYGVMWNKFFRTDIVKSHKLKCSRDLNWCEDFLFNLEYLQYVKDVYVVKKPIYYYVKTKGSLVATQVNLRQTIRTKRILFDYYKDLYKSMDIYDENKLRIQMFYIAVARDTGKRKKPLDAVHPTEKIPKISTKKPASEPEPVEYKLPKKKADKKPVKKSKEKKADKKSRKILEQ</sequence>
<dbReference type="GO" id="GO:0016757">
    <property type="term" value="F:glycosyltransferase activity"/>
    <property type="evidence" value="ECO:0007669"/>
    <property type="project" value="UniProtKB-KW"/>
</dbReference>
<accession>A0A1M7YNN4</accession>
<feature type="region of interest" description="Disordered" evidence="3">
    <location>
        <begin position="272"/>
        <end position="330"/>
    </location>
</feature>
<evidence type="ECO:0000256" key="2">
    <source>
        <dbReference type="ARBA" id="ARBA00022679"/>
    </source>
</evidence>
<name>A0A1M7YNN4_9FIRM</name>
<dbReference type="PANTHER" id="PTHR22916:SF51">
    <property type="entry name" value="GLYCOSYLTRANSFERASE EPSH-RELATED"/>
    <property type="match status" value="1"/>
</dbReference>
<dbReference type="Proteomes" id="UP000184612">
    <property type="component" value="Unassembled WGS sequence"/>
</dbReference>
<evidence type="ECO:0000256" key="1">
    <source>
        <dbReference type="ARBA" id="ARBA00022676"/>
    </source>
</evidence>
<dbReference type="STRING" id="1121345.SAMN02745217_04555"/>
<evidence type="ECO:0000256" key="3">
    <source>
        <dbReference type="SAM" id="MobiDB-lite"/>
    </source>
</evidence>
<evidence type="ECO:0000313" key="6">
    <source>
        <dbReference type="Proteomes" id="UP000184612"/>
    </source>
</evidence>
<dbReference type="InterPro" id="IPR001173">
    <property type="entry name" value="Glyco_trans_2-like"/>
</dbReference>
<dbReference type="AlphaFoldDB" id="A0A1M7YNN4"/>
<feature type="domain" description="Glycosyltransferase 2-like" evidence="4">
    <location>
        <begin position="7"/>
        <end position="170"/>
    </location>
</feature>
<protein>
    <submittedName>
        <fullName evidence="5">Glycosyltransferase involved in cell wall bisynthesis</fullName>
    </submittedName>
</protein>
<feature type="compositionally biased region" description="Basic and acidic residues" evidence="3">
    <location>
        <begin position="273"/>
        <end position="284"/>
    </location>
</feature>
<dbReference type="Pfam" id="PF00535">
    <property type="entry name" value="Glycos_transf_2"/>
    <property type="match status" value="1"/>
</dbReference>
<gene>
    <name evidence="5" type="ORF">SAMN02745217_04555</name>
</gene>
<evidence type="ECO:0000259" key="4">
    <source>
        <dbReference type="Pfam" id="PF00535"/>
    </source>
</evidence>
<dbReference type="Gene3D" id="3.90.550.10">
    <property type="entry name" value="Spore Coat Polysaccharide Biosynthesis Protein SpsA, Chain A"/>
    <property type="match status" value="1"/>
</dbReference>
<keyword evidence="6" id="KW-1185">Reference proteome</keyword>